<dbReference type="EMBL" id="JAHRIN010042876">
    <property type="protein sequence ID" value="MEQ2206458.1"/>
    <property type="molecule type" value="Genomic_DNA"/>
</dbReference>
<evidence type="ECO:0000256" key="1">
    <source>
        <dbReference type="SAM" id="MobiDB-lite"/>
    </source>
</evidence>
<name>A0ABV0RG01_9TELE</name>
<organism evidence="2 3">
    <name type="scientific">Xenoophorus captivus</name>
    <dbReference type="NCBI Taxonomy" id="1517983"/>
    <lineage>
        <taxon>Eukaryota</taxon>
        <taxon>Metazoa</taxon>
        <taxon>Chordata</taxon>
        <taxon>Craniata</taxon>
        <taxon>Vertebrata</taxon>
        <taxon>Euteleostomi</taxon>
        <taxon>Actinopterygii</taxon>
        <taxon>Neopterygii</taxon>
        <taxon>Teleostei</taxon>
        <taxon>Neoteleostei</taxon>
        <taxon>Acanthomorphata</taxon>
        <taxon>Ovalentaria</taxon>
        <taxon>Atherinomorphae</taxon>
        <taxon>Cyprinodontiformes</taxon>
        <taxon>Goodeidae</taxon>
        <taxon>Xenoophorus</taxon>
    </lineage>
</organism>
<feature type="region of interest" description="Disordered" evidence="1">
    <location>
        <begin position="1"/>
        <end position="111"/>
    </location>
</feature>
<feature type="compositionally biased region" description="Pro residues" evidence="1">
    <location>
        <begin position="1"/>
        <end position="17"/>
    </location>
</feature>
<sequence length="192" mass="20454">MPTPPPPPPLPPPPVWHPLPSTDQVASLPTLTSKEFPSETSSCSSSTQSEESYTNRLSPPSPVCPSAGMCNGHGVYAPLTQSSTMSRQEKRSMKRQRSRQSELQFPLVPGGGVDSMPSLQQLMKGNKDMSVGTIRATAVTGHALVCQFSSSTGSLEVDAAGLVQEQFIKPAGRNSAWILVGPDEIPPLVYQV</sequence>
<feature type="compositionally biased region" description="Low complexity" evidence="1">
    <location>
        <begin position="33"/>
        <end position="54"/>
    </location>
</feature>
<proteinExistence type="predicted"/>
<gene>
    <name evidence="2" type="ORF">XENOCAPTIV_029586</name>
</gene>
<comment type="caution">
    <text evidence="2">The sequence shown here is derived from an EMBL/GenBank/DDBJ whole genome shotgun (WGS) entry which is preliminary data.</text>
</comment>
<reference evidence="2 3" key="1">
    <citation type="submission" date="2021-06" db="EMBL/GenBank/DDBJ databases">
        <authorList>
            <person name="Palmer J.M."/>
        </authorList>
    </citation>
    <scope>NUCLEOTIDE SEQUENCE [LARGE SCALE GENOMIC DNA]</scope>
    <source>
        <strain evidence="2 3">XC_2019</strain>
        <tissue evidence="2">Muscle</tissue>
    </source>
</reference>
<protein>
    <submittedName>
        <fullName evidence="2">Uncharacterized protein</fullName>
    </submittedName>
</protein>
<accession>A0ABV0RG01</accession>
<dbReference type="Proteomes" id="UP001434883">
    <property type="component" value="Unassembled WGS sequence"/>
</dbReference>
<evidence type="ECO:0000313" key="3">
    <source>
        <dbReference type="Proteomes" id="UP001434883"/>
    </source>
</evidence>
<feature type="compositionally biased region" description="Polar residues" evidence="1">
    <location>
        <begin position="21"/>
        <end position="32"/>
    </location>
</feature>
<keyword evidence="3" id="KW-1185">Reference proteome</keyword>
<evidence type="ECO:0000313" key="2">
    <source>
        <dbReference type="EMBL" id="MEQ2206458.1"/>
    </source>
</evidence>